<dbReference type="EMBL" id="BTSX01000004">
    <property type="protein sequence ID" value="GMS96507.1"/>
    <property type="molecule type" value="Genomic_DNA"/>
</dbReference>
<protein>
    <submittedName>
        <fullName evidence="1">Uncharacterized protein</fullName>
    </submittedName>
</protein>
<proteinExistence type="predicted"/>
<reference evidence="1" key="1">
    <citation type="submission" date="2023-10" db="EMBL/GenBank/DDBJ databases">
        <title>Genome assembly of Pristionchus species.</title>
        <authorList>
            <person name="Yoshida K."/>
            <person name="Sommer R.J."/>
        </authorList>
    </citation>
    <scope>NUCLEOTIDE SEQUENCE</scope>
    <source>
        <strain evidence="1">RS0144</strain>
    </source>
</reference>
<keyword evidence="2" id="KW-1185">Reference proteome</keyword>
<sequence>LFAMRLQRRLFDASSPMRAPLILLTICAIVTFSTLEPSPEELLDSISLSEENVLRFYPKYMENMNEKIRAYVAGILPFEEICKGTYKPNLCSNKLRRPIEALMKAFTSLIDYESRNDTAEAKDSHCVLKRQIEKLSNDKVIAIPPFLMAEYPRNTTIPREDFGDTLNRLKNTIDLINNIVSTNGLQGFNYSSEVSDILKKQDVFEATLSGSV</sequence>
<dbReference type="AlphaFoldDB" id="A0AAV5TQ28"/>
<dbReference type="Proteomes" id="UP001432027">
    <property type="component" value="Unassembled WGS sequence"/>
</dbReference>
<gene>
    <name evidence="1" type="ORF">PENTCL1PPCAC_18682</name>
</gene>
<accession>A0AAV5TQ28</accession>
<feature type="non-terminal residue" evidence="1">
    <location>
        <position position="1"/>
    </location>
</feature>
<organism evidence="1 2">
    <name type="scientific">Pristionchus entomophagus</name>
    <dbReference type="NCBI Taxonomy" id="358040"/>
    <lineage>
        <taxon>Eukaryota</taxon>
        <taxon>Metazoa</taxon>
        <taxon>Ecdysozoa</taxon>
        <taxon>Nematoda</taxon>
        <taxon>Chromadorea</taxon>
        <taxon>Rhabditida</taxon>
        <taxon>Rhabditina</taxon>
        <taxon>Diplogasteromorpha</taxon>
        <taxon>Diplogasteroidea</taxon>
        <taxon>Neodiplogasteridae</taxon>
        <taxon>Pristionchus</taxon>
    </lineage>
</organism>
<evidence type="ECO:0000313" key="1">
    <source>
        <dbReference type="EMBL" id="GMS96507.1"/>
    </source>
</evidence>
<name>A0AAV5TQ28_9BILA</name>
<comment type="caution">
    <text evidence="1">The sequence shown here is derived from an EMBL/GenBank/DDBJ whole genome shotgun (WGS) entry which is preliminary data.</text>
</comment>
<evidence type="ECO:0000313" key="2">
    <source>
        <dbReference type="Proteomes" id="UP001432027"/>
    </source>
</evidence>